<comment type="caution">
    <text evidence="4">The sequence shown here is derived from an EMBL/GenBank/DDBJ whole genome shotgun (WGS) entry which is preliminary data.</text>
</comment>
<keyword evidence="2" id="KW-0012">Acyltransferase</keyword>
<dbReference type="SUPFAM" id="SSF55729">
    <property type="entry name" value="Acyl-CoA N-acyltransferases (Nat)"/>
    <property type="match status" value="1"/>
</dbReference>
<dbReference type="EMBL" id="PGGC01000014">
    <property type="protein sequence ID" value="PJG60396.1"/>
    <property type="molecule type" value="Genomic_DNA"/>
</dbReference>
<dbReference type="Pfam" id="PF00583">
    <property type="entry name" value="Acetyltransf_1"/>
    <property type="match status" value="1"/>
</dbReference>
<evidence type="ECO:0000313" key="5">
    <source>
        <dbReference type="Proteomes" id="UP000235861"/>
    </source>
</evidence>
<dbReference type="InterPro" id="IPR016181">
    <property type="entry name" value="Acyl_CoA_acyltransferase"/>
</dbReference>
<evidence type="ECO:0000256" key="2">
    <source>
        <dbReference type="ARBA" id="ARBA00023315"/>
    </source>
</evidence>
<evidence type="ECO:0000256" key="1">
    <source>
        <dbReference type="ARBA" id="ARBA00022679"/>
    </source>
</evidence>
<dbReference type="InterPro" id="IPR000182">
    <property type="entry name" value="GNAT_dom"/>
</dbReference>
<sequence>MVAASILAECLPLSSPYPDSFIRPAHHGDMQAIWQLEAQIFGDELYPPLFFRQAMDLWPDLLLVAEHQGQLLGYILGAVGQDRSQGWLLSLAILADARGLGLAQRLIAQLEQNLRQVPIVSVRLTVSPDNPARQLYECLDYQRLTQVDDYFGPNESRLVLEKNLF</sequence>
<proteinExistence type="predicted"/>
<dbReference type="AlphaFoldDB" id="A0A2H9U8N4"/>
<dbReference type="InterPro" id="IPR050832">
    <property type="entry name" value="Bact_Acetyltransf"/>
</dbReference>
<accession>A0A2H9U8N4</accession>
<dbReference type="Gene3D" id="3.40.630.30">
    <property type="match status" value="1"/>
</dbReference>
<name>A0A2H9U8N4_9GAMM</name>
<evidence type="ECO:0000259" key="3">
    <source>
        <dbReference type="PROSITE" id="PS51186"/>
    </source>
</evidence>
<keyword evidence="1 4" id="KW-0808">Transferase</keyword>
<organism evidence="4 5">
    <name type="scientific">Aeromonas cavernicola</name>
    <dbReference type="NCBI Taxonomy" id="1006623"/>
    <lineage>
        <taxon>Bacteria</taxon>
        <taxon>Pseudomonadati</taxon>
        <taxon>Pseudomonadota</taxon>
        <taxon>Gammaproteobacteria</taxon>
        <taxon>Aeromonadales</taxon>
        <taxon>Aeromonadaceae</taxon>
        <taxon>Aeromonas</taxon>
    </lineage>
</organism>
<dbReference type="CDD" id="cd04301">
    <property type="entry name" value="NAT_SF"/>
    <property type="match status" value="1"/>
</dbReference>
<dbReference type="OrthoDB" id="5187710at2"/>
<dbReference type="PROSITE" id="PS51186">
    <property type="entry name" value="GNAT"/>
    <property type="match status" value="1"/>
</dbReference>
<dbReference type="Proteomes" id="UP000235861">
    <property type="component" value="Unassembled WGS sequence"/>
</dbReference>
<dbReference type="PANTHER" id="PTHR43877">
    <property type="entry name" value="AMINOALKYLPHOSPHONATE N-ACETYLTRANSFERASE-RELATED-RELATED"/>
    <property type="match status" value="1"/>
</dbReference>
<gene>
    <name evidence="4" type="ORF">CUC53_02180</name>
</gene>
<feature type="domain" description="N-acetyltransferase" evidence="3">
    <location>
        <begin position="20"/>
        <end position="165"/>
    </location>
</feature>
<evidence type="ECO:0000313" key="4">
    <source>
        <dbReference type="EMBL" id="PJG60396.1"/>
    </source>
</evidence>
<dbReference type="GO" id="GO:0016747">
    <property type="term" value="F:acyltransferase activity, transferring groups other than amino-acyl groups"/>
    <property type="evidence" value="ECO:0007669"/>
    <property type="project" value="InterPro"/>
</dbReference>
<reference evidence="4 5" key="1">
    <citation type="submission" date="2017-11" db="EMBL/GenBank/DDBJ databases">
        <title>Draft genome sequence of environmental isolate Aeromonas cavernicola sp. nov. MDC 2508.</title>
        <authorList>
            <person name="Colston S.M."/>
            <person name="Navarro A."/>
            <person name="Martinez-Murcia A.J."/>
            <person name="Graf J."/>
        </authorList>
    </citation>
    <scope>NUCLEOTIDE SEQUENCE [LARGE SCALE GENOMIC DNA]</scope>
    <source>
        <strain evidence="4 5">MDC 2508</strain>
    </source>
</reference>
<protein>
    <submittedName>
        <fullName evidence="4">GNAT family N-acetyltransferase</fullName>
    </submittedName>
</protein>
<keyword evidence="5" id="KW-1185">Reference proteome</keyword>
<dbReference type="PANTHER" id="PTHR43877:SF2">
    <property type="entry name" value="AMINOALKYLPHOSPHONATE N-ACETYLTRANSFERASE-RELATED"/>
    <property type="match status" value="1"/>
</dbReference>